<dbReference type="AlphaFoldDB" id="A0A0B7FD26"/>
<sequence>MSSYPSDFVAFADKWVKDNQWPPENTYSKYSSSVLAMTGASQDGFTFHSGADHIKLNGYYRKGQEPQMVDASIHLMVPSWGEVKVMHKKTFSLLRPTKIPVEIDKLSGTITLTLEDDMSGKIILMDYDIDTPYGPMKDKCGLFPADITQQLQAKHQALEVLGDSVVEQLHLTPISPGRLVEKDSSETHWEFSELGVSRDQGEVELLGMFLNDFSVKKSGILLPTYQDAVAGSKLDASEADAINAASKKSPFALEQSFFGIFVVSGTVDPENLAVKASLYVSVPLAGRVKITSLEGSLKTGVTAKINVAVASGSANLHIKEEGGKNVLYVNAKVKVRLVGEKNIPDTRLVTLPF</sequence>
<dbReference type="Proteomes" id="UP000059188">
    <property type="component" value="Unassembled WGS sequence"/>
</dbReference>
<protein>
    <submittedName>
        <fullName evidence="1">Uncharacterized protein</fullName>
    </submittedName>
</protein>
<evidence type="ECO:0000313" key="2">
    <source>
        <dbReference type="Proteomes" id="UP000059188"/>
    </source>
</evidence>
<proteinExistence type="predicted"/>
<dbReference type="OrthoDB" id="3066632at2759"/>
<name>A0A0B7FD26_THACB</name>
<evidence type="ECO:0000313" key="1">
    <source>
        <dbReference type="EMBL" id="CEL54058.1"/>
    </source>
</evidence>
<dbReference type="EMBL" id="LN679114">
    <property type="protein sequence ID" value="CEL54058.1"/>
    <property type="molecule type" value="Genomic_DNA"/>
</dbReference>
<reference evidence="1 2" key="1">
    <citation type="submission" date="2014-11" db="EMBL/GenBank/DDBJ databases">
        <authorList>
            <person name="Wibberg Daniel"/>
        </authorList>
    </citation>
    <scope>NUCLEOTIDE SEQUENCE [LARGE SCALE GENOMIC DNA]</scope>
    <source>
        <strain evidence="1">Rhizoctonia solani AG1-IB 7/3/14</strain>
    </source>
</reference>
<accession>A0A0B7FD26</accession>
<keyword evidence="2" id="KW-1185">Reference proteome</keyword>
<gene>
    <name evidence="1" type="ORF">RSOLAG1IB_06767</name>
</gene>
<organism evidence="1 2">
    <name type="scientific">Thanatephorus cucumeris (strain AG1-IB / isolate 7/3/14)</name>
    <name type="common">Lettuce bottom rot fungus</name>
    <name type="synonym">Rhizoctonia solani</name>
    <dbReference type="NCBI Taxonomy" id="1108050"/>
    <lineage>
        <taxon>Eukaryota</taxon>
        <taxon>Fungi</taxon>
        <taxon>Dikarya</taxon>
        <taxon>Basidiomycota</taxon>
        <taxon>Agaricomycotina</taxon>
        <taxon>Agaricomycetes</taxon>
        <taxon>Cantharellales</taxon>
        <taxon>Ceratobasidiaceae</taxon>
        <taxon>Rhizoctonia</taxon>
        <taxon>Rhizoctonia solani AG-1</taxon>
    </lineage>
</organism>